<gene>
    <name evidence="3" type="ORF">M0H32_10520</name>
</gene>
<dbReference type="Gene3D" id="3.40.50.300">
    <property type="entry name" value="P-loop containing nucleotide triphosphate hydrolases"/>
    <property type="match status" value="1"/>
</dbReference>
<dbReference type="PANTHER" id="PTHR12788:SF10">
    <property type="entry name" value="PROTEIN-TYROSINE SULFOTRANSFERASE"/>
    <property type="match status" value="1"/>
</dbReference>
<reference evidence="3" key="1">
    <citation type="submission" date="2022-04" db="EMBL/GenBank/DDBJ databases">
        <title>Roseibium sp. CAU 1639 isolated from mud.</title>
        <authorList>
            <person name="Kim W."/>
        </authorList>
    </citation>
    <scope>NUCLEOTIDE SEQUENCE</scope>
    <source>
        <strain evidence="3">CAU 1639</strain>
    </source>
</reference>
<evidence type="ECO:0000313" key="3">
    <source>
        <dbReference type="EMBL" id="MCK7612596.1"/>
    </source>
</evidence>
<proteinExistence type="predicted"/>
<keyword evidence="2" id="KW-0802">TPR repeat</keyword>
<dbReference type="PANTHER" id="PTHR12788">
    <property type="entry name" value="PROTEIN-TYROSINE SULFOTRANSFERASE 2"/>
    <property type="match status" value="1"/>
</dbReference>
<dbReference type="PROSITE" id="PS50005">
    <property type="entry name" value="TPR"/>
    <property type="match status" value="2"/>
</dbReference>
<keyword evidence="4" id="KW-1185">Reference proteome</keyword>
<feature type="repeat" description="TPR" evidence="2">
    <location>
        <begin position="70"/>
        <end position="103"/>
    </location>
</feature>
<dbReference type="SMART" id="SM00028">
    <property type="entry name" value="TPR"/>
    <property type="match status" value="4"/>
</dbReference>
<dbReference type="SUPFAM" id="SSF48452">
    <property type="entry name" value="TPR-like"/>
    <property type="match status" value="1"/>
</dbReference>
<organism evidence="3 4">
    <name type="scientific">Roseibium sediminicola</name>
    <dbReference type="NCBI Taxonomy" id="2933272"/>
    <lineage>
        <taxon>Bacteria</taxon>
        <taxon>Pseudomonadati</taxon>
        <taxon>Pseudomonadota</taxon>
        <taxon>Alphaproteobacteria</taxon>
        <taxon>Hyphomicrobiales</taxon>
        <taxon>Stappiaceae</taxon>
        <taxon>Roseibium</taxon>
    </lineage>
</organism>
<dbReference type="Proteomes" id="UP001431221">
    <property type="component" value="Unassembled WGS sequence"/>
</dbReference>
<sequence>MFQNSLGEALHCIETGDFGMALEILSELQAANPKDPQINYWLGVAFLSIGFPDKAVDHLQAAAKVAKKEAQIFSTLADAYIAGSRPEDALPHARKATTLDPKSEFAHRILGEAYARLRRPVMAEHALEAAIKLNPASAVSHLALSRLKISLGDMDGAEQHYRSAYELTPDDPSVLINARDVSDPGLKLEALERIDIILSDPRRPVSGADRARLAFTAGKICDDAGDYAKAFHYLDLHRQDMYGPYDADREQAFFTSFEKVFNRDFFEERKDFALSSDRPVFVFGMPRSGTSLVESILSAHPKVAGAGELSFFEDQVSALCGQDRGDAFFKATRGLDKKEAHKIGRKYLALLESYGKKNARVVDKLPQNFEHLWLLALLFPNATFIHVTRNPADTCVSIYMTPLPGRHTYNRSQETLAHYYGLYAGLMRHWDKVLPVALRHQSYETLVAEPDSERPALIGHAGLVWDEACSQHERNEGQVFTFSMTQVRKPIYKGAVNRFEKYRDQIQPLLKGLSQAGSED</sequence>
<dbReference type="Pfam" id="PF13432">
    <property type="entry name" value="TPR_16"/>
    <property type="match status" value="3"/>
</dbReference>
<dbReference type="Pfam" id="PF13469">
    <property type="entry name" value="Sulfotransfer_3"/>
    <property type="match status" value="1"/>
</dbReference>
<feature type="repeat" description="TPR" evidence="2">
    <location>
        <begin position="138"/>
        <end position="171"/>
    </location>
</feature>
<dbReference type="RefSeq" id="WP_248153650.1">
    <property type="nucleotide sequence ID" value="NZ_JALNMJ010000006.1"/>
</dbReference>
<accession>A0ABT0GTI1</accession>
<dbReference type="Gene3D" id="1.25.40.10">
    <property type="entry name" value="Tetratricopeptide repeat domain"/>
    <property type="match status" value="1"/>
</dbReference>
<protein>
    <submittedName>
        <fullName evidence="3">Sulfotransferase</fullName>
    </submittedName>
</protein>
<dbReference type="SUPFAM" id="SSF52540">
    <property type="entry name" value="P-loop containing nucleoside triphosphate hydrolases"/>
    <property type="match status" value="1"/>
</dbReference>
<evidence type="ECO:0000256" key="2">
    <source>
        <dbReference type="PROSITE-ProRule" id="PRU00339"/>
    </source>
</evidence>
<dbReference type="InterPro" id="IPR027417">
    <property type="entry name" value="P-loop_NTPase"/>
</dbReference>
<evidence type="ECO:0000256" key="1">
    <source>
        <dbReference type="ARBA" id="ARBA00022679"/>
    </source>
</evidence>
<name>A0ABT0GTI1_9HYPH</name>
<dbReference type="InterPro" id="IPR019734">
    <property type="entry name" value="TPR_rpt"/>
</dbReference>
<comment type="caution">
    <text evidence="3">The sequence shown here is derived from an EMBL/GenBank/DDBJ whole genome shotgun (WGS) entry which is preliminary data.</text>
</comment>
<keyword evidence="1" id="KW-0808">Transferase</keyword>
<dbReference type="InterPro" id="IPR026634">
    <property type="entry name" value="TPST-like"/>
</dbReference>
<evidence type="ECO:0000313" key="4">
    <source>
        <dbReference type="Proteomes" id="UP001431221"/>
    </source>
</evidence>
<dbReference type="InterPro" id="IPR011990">
    <property type="entry name" value="TPR-like_helical_dom_sf"/>
</dbReference>
<dbReference type="EMBL" id="JALNMJ010000006">
    <property type="protein sequence ID" value="MCK7612596.1"/>
    <property type="molecule type" value="Genomic_DNA"/>
</dbReference>